<dbReference type="AlphaFoldDB" id="A0A0H2QX71"/>
<protein>
    <submittedName>
        <fullName evidence="1">Uncharacterized protein</fullName>
    </submittedName>
</protein>
<reference evidence="1 2" key="1">
    <citation type="submission" date="2015-04" db="EMBL/GenBank/DDBJ databases">
        <title>Complete genome sequence of Schizopora paradoxa KUC8140, a cosmopolitan wood degrader in East Asia.</title>
        <authorList>
            <consortium name="DOE Joint Genome Institute"/>
            <person name="Min B."/>
            <person name="Park H."/>
            <person name="Jang Y."/>
            <person name="Kim J.-J."/>
            <person name="Kim K.H."/>
            <person name="Pangilinan J."/>
            <person name="Lipzen A."/>
            <person name="Riley R."/>
            <person name="Grigoriev I.V."/>
            <person name="Spatafora J.W."/>
            <person name="Choi I.-G."/>
        </authorList>
    </citation>
    <scope>NUCLEOTIDE SEQUENCE [LARGE SCALE GENOMIC DNA]</scope>
    <source>
        <strain evidence="1 2">KUC8140</strain>
    </source>
</reference>
<dbReference type="InParanoid" id="A0A0H2QX71"/>
<gene>
    <name evidence="1" type="ORF">SCHPADRAFT_948196</name>
</gene>
<accession>A0A0H2QX71</accession>
<name>A0A0H2QX71_9AGAM</name>
<proteinExistence type="predicted"/>
<keyword evidence="2" id="KW-1185">Reference proteome</keyword>
<organism evidence="1 2">
    <name type="scientific">Schizopora paradoxa</name>
    <dbReference type="NCBI Taxonomy" id="27342"/>
    <lineage>
        <taxon>Eukaryota</taxon>
        <taxon>Fungi</taxon>
        <taxon>Dikarya</taxon>
        <taxon>Basidiomycota</taxon>
        <taxon>Agaricomycotina</taxon>
        <taxon>Agaricomycetes</taxon>
        <taxon>Hymenochaetales</taxon>
        <taxon>Schizoporaceae</taxon>
        <taxon>Schizopora</taxon>
    </lineage>
</organism>
<dbReference type="EMBL" id="KQ086896">
    <property type="protein sequence ID" value="KLO03904.1"/>
    <property type="molecule type" value="Genomic_DNA"/>
</dbReference>
<evidence type="ECO:0000313" key="2">
    <source>
        <dbReference type="Proteomes" id="UP000053477"/>
    </source>
</evidence>
<sequence length="120" mass="13768">MSAPLTLPSFTRLFLRRRDVSTPHERGDECKAKPLRRTGCACAIVGASFCLSCFVHSCPRRTYKDETYRRLASMVVRFTVGVWNFELAIRPRIPLRAMRFQSSIVPHRHSPSLRHHSPSS</sequence>
<evidence type="ECO:0000313" key="1">
    <source>
        <dbReference type="EMBL" id="KLO03904.1"/>
    </source>
</evidence>
<dbReference type="Proteomes" id="UP000053477">
    <property type="component" value="Unassembled WGS sequence"/>
</dbReference>